<organism evidence="2 3">
    <name type="scientific">Pleurodeles waltl</name>
    <name type="common">Iberian ribbed newt</name>
    <dbReference type="NCBI Taxonomy" id="8319"/>
    <lineage>
        <taxon>Eukaryota</taxon>
        <taxon>Metazoa</taxon>
        <taxon>Chordata</taxon>
        <taxon>Craniata</taxon>
        <taxon>Vertebrata</taxon>
        <taxon>Euteleostomi</taxon>
        <taxon>Amphibia</taxon>
        <taxon>Batrachia</taxon>
        <taxon>Caudata</taxon>
        <taxon>Salamandroidea</taxon>
        <taxon>Salamandridae</taxon>
        <taxon>Pleurodelinae</taxon>
        <taxon>Pleurodeles</taxon>
    </lineage>
</organism>
<evidence type="ECO:0000256" key="1">
    <source>
        <dbReference type="SAM" id="MobiDB-lite"/>
    </source>
</evidence>
<gene>
    <name evidence="2" type="ORF">NDU88_005163</name>
</gene>
<comment type="caution">
    <text evidence="2">The sequence shown here is derived from an EMBL/GenBank/DDBJ whole genome shotgun (WGS) entry which is preliminary data.</text>
</comment>
<name>A0AAV7ULA7_PLEWA</name>
<dbReference type="EMBL" id="JANPWB010000005">
    <property type="protein sequence ID" value="KAJ1188402.1"/>
    <property type="molecule type" value="Genomic_DNA"/>
</dbReference>
<keyword evidence="3" id="KW-1185">Reference proteome</keyword>
<evidence type="ECO:0000313" key="3">
    <source>
        <dbReference type="Proteomes" id="UP001066276"/>
    </source>
</evidence>
<proteinExistence type="predicted"/>
<feature type="compositionally biased region" description="Basic and acidic residues" evidence="1">
    <location>
        <begin position="1"/>
        <end position="10"/>
    </location>
</feature>
<dbReference type="Proteomes" id="UP001066276">
    <property type="component" value="Chromosome 3_1"/>
</dbReference>
<protein>
    <submittedName>
        <fullName evidence="2">Uncharacterized protein</fullName>
    </submittedName>
</protein>
<evidence type="ECO:0000313" key="2">
    <source>
        <dbReference type="EMBL" id="KAJ1188402.1"/>
    </source>
</evidence>
<dbReference type="AlphaFoldDB" id="A0AAV7ULA7"/>
<feature type="region of interest" description="Disordered" evidence="1">
    <location>
        <begin position="1"/>
        <end position="47"/>
    </location>
</feature>
<sequence>MASGKARKESTINGMLQAASEKPDEGATKAPLPKARAGEALPTTPIADDEQLTKTFVMQLFPELKNDISAFRADLQHGLS</sequence>
<reference evidence="2" key="1">
    <citation type="journal article" date="2022" name="bioRxiv">
        <title>Sequencing and chromosome-scale assembly of the giantPleurodeles waltlgenome.</title>
        <authorList>
            <person name="Brown T."/>
            <person name="Elewa A."/>
            <person name="Iarovenko S."/>
            <person name="Subramanian E."/>
            <person name="Araus A.J."/>
            <person name="Petzold A."/>
            <person name="Susuki M."/>
            <person name="Suzuki K.-i.T."/>
            <person name="Hayashi T."/>
            <person name="Toyoda A."/>
            <person name="Oliveira C."/>
            <person name="Osipova E."/>
            <person name="Leigh N.D."/>
            <person name="Simon A."/>
            <person name="Yun M.H."/>
        </authorList>
    </citation>
    <scope>NUCLEOTIDE SEQUENCE</scope>
    <source>
        <strain evidence="2">20211129_DDA</strain>
        <tissue evidence="2">Liver</tissue>
    </source>
</reference>
<accession>A0AAV7ULA7</accession>